<feature type="transmembrane region" description="Helical" evidence="1">
    <location>
        <begin position="76"/>
        <end position="96"/>
    </location>
</feature>
<dbReference type="AlphaFoldDB" id="A0A7W7AY58"/>
<protein>
    <submittedName>
        <fullName evidence="2">Putative oligopeptide transporter (OPT) family protein</fullName>
    </submittedName>
</protein>
<name>A0A7W7AY58_9SPHN</name>
<proteinExistence type="predicted"/>
<accession>A0A7W7AY58</accession>
<organism evidence="2 3">
    <name type="scientific">Sphingosinicella soli</name>
    <dbReference type="NCBI Taxonomy" id="333708"/>
    <lineage>
        <taxon>Bacteria</taxon>
        <taxon>Pseudomonadati</taxon>
        <taxon>Pseudomonadota</taxon>
        <taxon>Alphaproteobacteria</taxon>
        <taxon>Sphingomonadales</taxon>
        <taxon>Sphingosinicellaceae</taxon>
        <taxon>Sphingosinicella</taxon>
    </lineage>
</organism>
<evidence type="ECO:0000256" key="1">
    <source>
        <dbReference type="SAM" id="Phobius"/>
    </source>
</evidence>
<evidence type="ECO:0000313" key="2">
    <source>
        <dbReference type="EMBL" id="MBB4630519.1"/>
    </source>
</evidence>
<comment type="caution">
    <text evidence="2">The sequence shown here is derived from an EMBL/GenBank/DDBJ whole genome shotgun (WGS) entry which is preliminary data.</text>
</comment>
<dbReference type="EMBL" id="JACHNZ010000001">
    <property type="protein sequence ID" value="MBB4630519.1"/>
    <property type="molecule type" value="Genomic_DNA"/>
</dbReference>
<keyword evidence="1" id="KW-1133">Transmembrane helix</keyword>
<dbReference type="RefSeq" id="WP_184063543.1">
    <property type="nucleotide sequence ID" value="NZ_JACHNZ010000001.1"/>
</dbReference>
<sequence>MADQDVKLADLFERLVDEGGDLLQAEVRIAEAKIARRLQLARLPLGLFSASAALAFVALMGLATAFVVLLGPLVGFLLAVVIVTLATAAASWLLFVEARKRLEVVIEAPSLLLRSRSEK</sequence>
<evidence type="ECO:0000313" key="3">
    <source>
        <dbReference type="Proteomes" id="UP000566324"/>
    </source>
</evidence>
<keyword evidence="1" id="KW-0472">Membrane</keyword>
<feature type="transmembrane region" description="Helical" evidence="1">
    <location>
        <begin position="45"/>
        <end position="70"/>
    </location>
</feature>
<reference evidence="2 3" key="1">
    <citation type="submission" date="2020-08" db="EMBL/GenBank/DDBJ databases">
        <title>Genomic Encyclopedia of Type Strains, Phase IV (KMG-IV): sequencing the most valuable type-strain genomes for metagenomic binning, comparative biology and taxonomic classification.</title>
        <authorList>
            <person name="Goeker M."/>
        </authorList>
    </citation>
    <scope>NUCLEOTIDE SEQUENCE [LARGE SCALE GENOMIC DNA]</scope>
    <source>
        <strain evidence="2 3">DSM 17328</strain>
    </source>
</reference>
<dbReference type="Proteomes" id="UP000566324">
    <property type="component" value="Unassembled WGS sequence"/>
</dbReference>
<keyword evidence="1" id="KW-0812">Transmembrane</keyword>
<keyword evidence="3" id="KW-1185">Reference proteome</keyword>
<gene>
    <name evidence="2" type="ORF">GGQ98_000120</name>
</gene>